<dbReference type="SUPFAM" id="SSF48403">
    <property type="entry name" value="Ankyrin repeat"/>
    <property type="match status" value="1"/>
</dbReference>
<feature type="repeat" description="ANK" evidence="1">
    <location>
        <begin position="15"/>
        <end position="39"/>
    </location>
</feature>
<proteinExistence type="predicted"/>
<protein>
    <submittedName>
        <fullName evidence="2">Uncharacterized protein</fullName>
    </submittedName>
</protein>
<dbReference type="Proteomes" id="UP000037069">
    <property type="component" value="Unassembled WGS sequence"/>
</dbReference>
<comment type="caution">
    <text evidence="2">The sequence shown here is derived from an EMBL/GenBank/DDBJ whole genome shotgun (WGS) entry which is preliminary data.</text>
</comment>
<dbReference type="Gene3D" id="1.25.40.20">
    <property type="entry name" value="Ankyrin repeat-containing domain"/>
    <property type="match status" value="1"/>
</dbReference>
<evidence type="ECO:0000313" key="2">
    <source>
        <dbReference type="EMBL" id="KNC32814.1"/>
    </source>
</evidence>
<dbReference type="InterPro" id="IPR002110">
    <property type="entry name" value="Ankyrin_rpt"/>
</dbReference>
<evidence type="ECO:0000313" key="3">
    <source>
        <dbReference type="Proteomes" id="UP000037069"/>
    </source>
</evidence>
<dbReference type="SMART" id="SM00248">
    <property type="entry name" value="ANK"/>
    <property type="match status" value="1"/>
</dbReference>
<dbReference type="PROSITE" id="PS50088">
    <property type="entry name" value="ANK_REPEAT"/>
    <property type="match status" value="1"/>
</dbReference>
<dbReference type="InterPro" id="IPR036770">
    <property type="entry name" value="Ankyrin_rpt-contain_sf"/>
</dbReference>
<dbReference type="AlphaFoldDB" id="A0A0L0CMZ3"/>
<accession>A0A0L0CMZ3</accession>
<evidence type="ECO:0000256" key="1">
    <source>
        <dbReference type="PROSITE-ProRule" id="PRU00023"/>
    </source>
</evidence>
<keyword evidence="3" id="KW-1185">Reference proteome</keyword>
<dbReference type="EMBL" id="JRES01000266">
    <property type="protein sequence ID" value="KNC32814.1"/>
    <property type="molecule type" value="Genomic_DNA"/>
</dbReference>
<dbReference type="PROSITE" id="PS50297">
    <property type="entry name" value="ANK_REP_REGION"/>
    <property type="match status" value="1"/>
</dbReference>
<dbReference type="Pfam" id="PF12796">
    <property type="entry name" value="Ank_2"/>
    <property type="match status" value="1"/>
</dbReference>
<name>A0A0L0CMZ3_LUCCU</name>
<reference evidence="2 3" key="1">
    <citation type="journal article" date="2015" name="Nat. Commun.">
        <title>Lucilia cuprina genome unlocks parasitic fly biology to underpin future interventions.</title>
        <authorList>
            <person name="Anstead C.A."/>
            <person name="Korhonen P.K."/>
            <person name="Young N.D."/>
            <person name="Hall R.S."/>
            <person name="Jex A.R."/>
            <person name="Murali S.C."/>
            <person name="Hughes D.S."/>
            <person name="Lee S.F."/>
            <person name="Perry T."/>
            <person name="Stroehlein A.J."/>
            <person name="Ansell B.R."/>
            <person name="Breugelmans B."/>
            <person name="Hofmann A."/>
            <person name="Qu J."/>
            <person name="Dugan S."/>
            <person name="Lee S.L."/>
            <person name="Chao H."/>
            <person name="Dinh H."/>
            <person name="Han Y."/>
            <person name="Doddapaneni H.V."/>
            <person name="Worley K.C."/>
            <person name="Muzny D.M."/>
            <person name="Ioannidis P."/>
            <person name="Waterhouse R.M."/>
            <person name="Zdobnov E.M."/>
            <person name="James P.J."/>
            <person name="Bagnall N.H."/>
            <person name="Kotze A.C."/>
            <person name="Gibbs R.A."/>
            <person name="Richards S."/>
            <person name="Batterham P."/>
            <person name="Gasser R.B."/>
        </authorList>
    </citation>
    <scope>NUCLEOTIDE SEQUENCE [LARGE SCALE GENOMIC DNA]</scope>
    <source>
        <strain evidence="2 3">LS</strain>
        <tissue evidence="2">Full body</tissue>
    </source>
</reference>
<organism evidence="2 3">
    <name type="scientific">Lucilia cuprina</name>
    <name type="common">Green bottle fly</name>
    <name type="synonym">Australian sheep blowfly</name>
    <dbReference type="NCBI Taxonomy" id="7375"/>
    <lineage>
        <taxon>Eukaryota</taxon>
        <taxon>Metazoa</taxon>
        <taxon>Ecdysozoa</taxon>
        <taxon>Arthropoda</taxon>
        <taxon>Hexapoda</taxon>
        <taxon>Insecta</taxon>
        <taxon>Pterygota</taxon>
        <taxon>Neoptera</taxon>
        <taxon>Endopterygota</taxon>
        <taxon>Diptera</taxon>
        <taxon>Brachycera</taxon>
        <taxon>Muscomorpha</taxon>
        <taxon>Oestroidea</taxon>
        <taxon>Calliphoridae</taxon>
        <taxon>Luciliinae</taxon>
        <taxon>Lucilia</taxon>
    </lineage>
</organism>
<sequence length="59" mass="6290">MDLNGTILSINLSKVGFTALHLAARTSNVECVESLLRNGNVDANAEDFDHRTPLHAAVG</sequence>
<gene>
    <name evidence="2" type="ORF">FF38_00273</name>
</gene>
<keyword evidence="1" id="KW-0040">ANK repeat</keyword>